<evidence type="ECO:0000259" key="8">
    <source>
        <dbReference type="PROSITE" id="PS50850"/>
    </source>
</evidence>
<evidence type="ECO:0000256" key="5">
    <source>
        <dbReference type="ARBA" id="ARBA00022989"/>
    </source>
</evidence>
<feature type="domain" description="Major facilitator superfamily (MFS) profile" evidence="8">
    <location>
        <begin position="30"/>
        <end position="474"/>
    </location>
</feature>
<evidence type="ECO:0000256" key="1">
    <source>
        <dbReference type="ARBA" id="ARBA00004651"/>
    </source>
</evidence>
<keyword evidence="10" id="KW-1185">Reference proteome</keyword>
<comment type="subcellular location">
    <subcellularLocation>
        <location evidence="1">Cell membrane</location>
        <topology evidence="1">Multi-pass membrane protein</topology>
    </subcellularLocation>
</comment>
<dbReference type="Proteomes" id="UP000630887">
    <property type="component" value="Unassembled WGS sequence"/>
</dbReference>
<feature type="transmembrane region" description="Helical" evidence="7">
    <location>
        <begin position="288"/>
        <end position="308"/>
    </location>
</feature>
<feature type="transmembrane region" description="Helical" evidence="7">
    <location>
        <begin position="349"/>
        <end position="367"/>
    </location>
</feature>
<evidence type="ECO:0000256" key="3">
    <source>
        <dbReference type="ARBA" id="ARBA00022475"/>
    </source>
</evidence>
<keyword evidence="2" id="KW-0813">Transport</keyword>
<protein>
    <submittedName>
        <fullName evidence="9">MFS transporter</fullName>
    </submittedName>
</protein>
<keyword evidence="6 7" id="KW-0472">Membrane</keyword>
<dbReference type="AlphaFoldDB" id="A0A8J3KR63"/>
<feature type="transmembrane region" description="Helical" evidence="7">
    <location>
        <begin position="96"/>
        <end position="113"/>
    </location>
</feature>
<dbReference type="Gene3D" id="1.20.1250.20">
    <property type="entry name" value="MFS general substrate transporter like domains"/>
    <property type="match status" value="1"/>
</dbReference>
<feature type="transmembrane region" description="Helical" evidence="7">
    <location>
        <begin position="320"/>
        <end position="342"/>
    </location>
</feature>
<feature type="transmembrane region" description="Helical" evidence="7">
    <location>
        <begin position="451"/>
        <end position="469"/>
    </location>
</feature>
<dbReference type="PANTHER" id="PTHR42718:SF46">
    <property type="entry name" value="BLR6921 PROTEIN"/>
    <property type="match status" value="1"/>
</dbReference>
<dbReference type="RefSeq" id="WP_203687894.1">
    <property type="nucleotide sequence ID" value="NZ_BAAALC010000038.1"/>
</dbReference>
<dbReference type="PANTHER" id="PTHR42718">
    <property type="entry name" value="MAJOR FACILITATOR SUPERFAMILY MULTIDRUG TRANSPORTER MFSC"/>
    <property type="match status" value="1"/>
</dbReference>
<dbReference type="InterPro" id="IPR005829">
    <property type="entry name" value="Sugar_transporter_CS"/>
</dbReference>
<feature type="transmembrane region" description="Helical" evidence="7">
    <location>
        <begin position="156"/>
        <end position="178"/>
    </location>
</feature>
<feature type="transmembrane region" description="Helical" evidence="7">
    <location>
        <begin position="184"/>
        <end position="205"/>
    </location>
</feature>
<evidence type="ECO:0000256" key="7">
    <source>
        <dbReference type="SAM" id="Phobius"/>
    </source>
</evidence>
<keyword evidence="5 7" id="KW-1133">Transmembrane helix</keyword>
<dbReference type="InterPro" id="IPR020846">
    <property type="entry name" value="MFS_dom"/>
</dbReference>
<dbReference type="PROSITE" id="PS00216">
    <property type="entry name" value="SUGAR_TRANSPORT_1"/>
    <property type="match status" value="1"/>
</dbReference>
<dbReference type="GO" id="GO:0005886">
    <property type="term" value="C:plasma membrane"/>
    <property type="evidence" value="ECO:0007669"/>
    <property type="project" value="UniProtKB-SubCell"/>
</dbReference>
<keyword evidence="4 7" id="KW-0812">Transmembrane</keyword>
<gene>
    <name evidence="9" type="ORF">Cco03nite_01190</name>
</gene>
<accession>A0A8J3KR63</accession>
<feature type="transmembrane region" description="Helical" evidence="7">
    <location>
        <begin position="418"/>
        <end position="439"/>
    </location>
</feature>
<dbReference type="InterPro" id="IPR036259">
    <property type="entry name" value="MFS_trans_sf"/>
</dbReference>
<sequence>MSSTATLSPPAPDTSPAAADQRWTPRLWGTLLVLCAVLFLDGLDVSMVGVTLPAIQSDLGLSTATLQWIVSGYVLGYGGLLLLGGRTADLLGRRRVLLVALAVFAGASVLGGLVEDGTLLIATRFVKGLAAAFTAPAGLSILTTTFREGPVRNRALGIYTVFGASGFSSGLILGGLLTEIDWRVTFLLPAPLAVLALIAGLRLIPRDGARNPGGYDVLGAATSTGALLLLVFTVVNAPEAGWTSLRTLGSLALVVALAAAFVIAERTVAHPLVRLGVFANRSLVRADLTAMAVSGGYLSFQFIVALYLQNVLGWSPLQMALSLLPAGIIVASSGPVVGRLITRYGTRRLIALGMVAFVAAYALFLRAGPEPAFLTVILPTALLLGLGFALSFSALNVQATNGVADDEQGLASGLVQSSFQVGGAVALAVTSAVVGGGPIVPGRLPDTFPTAIAVVTAISLLGLLAAVLGRRPGRHAAHRVAREDDRYLVSESAA</sequence>
<reference evidence="9 10" key="1">
    <citation type="submission" date="2021-01" db="EMBL/GenBank/DDBJ databases">
        <title>Whole genome shotgun sequence of Catellatospora coxensis NBRC 107359.</title>
        <authorList>
            <person name="Komaki H."/>
            <person name="Tamura T."/>
        </authorList>
    </citation>
    <scope>NUCLEOTIDE SEQUENCE [LARGE SCALE GENOMIC DNA]</scope>
    <source>
        <strain evidence="9 10">NBRC 107359</strain>
    </source>
</reference>
<evidence type="ECO:0000256" key="6">
    <source>
        <dbReference type="ARBA" id="ARBA00023136"/>
    </source>
</evidence>
<comment type="caution">
    <text evidence="9">The sequence shown here is derived from an EMBL/GenBank/DDBJ whole genome shotgun (WGS) entry which is preliminary data.</text>
</comment>
<feature type="transmembrane region" description="Helical" evidence="7">
    <location>
        <begin position="373"/>
        <end position="397"/>
    </location>
</feature>
<dbReference type="Pfam" id="PF07690">
    <property type="entry name" value="MFS_1"/>
    <property type="match status" value="1"/>
</dbReference>
<feature type="transmembrane region" description="Helical" evidence="7">
    <location>
        <begin position="66"/>
        <end position="84"/>
    </location>
</feature>
<evidence type="ECO:0000313" key="9">
    <source>
        <dbReference type="EMBL" id="GIG03419.1"/>
    </source>
</evidence>
<name>A0A8J3KR63_9ACTN</name>
<feature type="transmembrane region" description="Helical" evidence="7">
    <location>
        <begin position="247"/>
        <end position="268"/>
    </location>
</feature>
<evidence type="ECO:0000256" key="4">
    <source>
        <dbReference type="ARBA" id="ARBA00022692"/>
    </source>
</evidence>
<evidence type="ECO:0000313" key="10">
    <source>
        <dbReference type="Proteomes" id="UP000630887"/>
    </source>
</evidence>
<dbReference type="GO" id="GO:0022857">
    <property type="term" value="F:transmembrane transporter activity"/>
    <property type="evidence" value="ECO:0007669"/>
    <property type="project" value="InterPro"/>
</dbReference>
<proteinExistence type="predicted"/>
<dbReference type="EMBL" id="BONI01000001">
    <property type="protein sequence ID" value="GIG03419.1"/>
    <property type="molecule type" value="Genomic_DNA"/>
</dbReference>
<organism evidence="9 10">
    <name type="scientific">Catellatospora coxensis</name>
    <dbReference type="NCBI Taxonomy" id="310354"/>
    <lineage>
        <taxon>Bacteria</taxon>
        <taxon>Bacillati</taxon>
        <taxon>Actinomycetota</taxon>
        <taxon>Actinomycetes</taxon>
        <taxon>Micromonosporales</taxon>
        <taxon>Micromonosporaceae</taxon>
        <taxon>Catellatospora</taxon>
    </lineage>
</organism>
<feature type="transmembrane region" description="Helical" evidence="7">
    <location>
        <begin position="31"/>
        <end position="54"/>
    </location>
</feature>
<dbReference type="PROSITE" id="PS50850">
    <property type="entry name" value="MFS"/>
    <property type="match status" value="1"/>
</dbReference>
<feature type="transmembrane region" description="Helical" evidence="7">
    <location>
        <begin position="217"/>
        <end position="235"/>
    </location>
</feature>
<dbReference type="CDD" id="cd17321">
    <property type="entry name" value="MFS_MMR_MDR_like"/>
    <property type="match status" value="1"/>
</dbReference>
<keyword evidence="3" id="KW-1003">Cell membrane</keyword>
<evidence type="ECO:0000256" key="2">
    <source>
        <dbReference type="ARBA" id="ARBA00022448"/>
    </source>
</evidence>
<dbReference type="SUPFAM" id="SSF103473">
    <property type="entry name" value="MFS general substrate transporter"/>
    <property type="match status" value="1"/>
</dbReference>
<feature type="transmembrane region" description="Helical" evidence="7">
    <location>
        <begin position="125"/>
        <end position="144"/>
    </location>
</feature>
<dbReference type="InterPro" id="IPR011701">
    <property type="entry name" value="MFS"/>
</dbReference>
<dbReference type="Gene3D" id="1.20.1720.10">
    <property type="entry name" value="Multidrug resistance protein D"/>
    <property type="match status" value="1"/>
</dbReference>